<reference evidence="12 13" key="1">
    <citation type="submission" date="2019-03" db="EMBL/GenBank/DDBJ databases">
        <title>Sequencing 23 genomes of Wallemia ichthyophaga.</title>
        <authorList>
            <person name="Gostincar C."/>
        </authorList>
    </citation>
    <scope>NUCLEOTIDE SEQUENCE [LARGE SCALE GENOMIC DNA]</scope>
    <source>
        <strain evidence="12 13">EXF-8621</strain>
    </source>
</reference>
<organism evidence="12 13">
    <name type="scientific">Wallemia ichthyophaga</name>
    <dbReference type="NCBI Taxonomy" id="245174"/>
    <lineage>
        <taxon>Eukaryota</taxon>
        <taxon>Fungi</taxon>
        <taxon>Dikarya</taxon>
        <taxon>Basidiomycota</taxon>
        <taxon>Wallemiomycotina</taxon>
        <taxon>Wallemiomycetes</taxon>
        <taxon>Wallemiales</taxon>
        <taxon>Wallemiaceae</taxon>
        <taxon>Wallemia</taxon>
    </lineage>
</organism>
<dbReference type="InterPro" id="IPR007867">
    <property type="entry name" value="GMC_OxRtase_C"/>
</dbReference>
<dbReference type="GO" id="GO:0016614">
    <property type="term" value="F:oxidoreductase activity, acting on CH-OH group of donors"/>
    <property type="evidence" value="ECO:0007669"/>
    <property type="project" value="InterPro"/>
</dbReference>
<evidence type="ECO:0000256" key="7">
    <source>
        <dbReference type="PIRSR" id="PIRSR000137-2"/>
    </source>
</evidence>
<accession>A0A4T0L6G2</accession>
<dbReference type="PANTHER" id="PTHR11552:SF201">
    <property type="entry name" value="GLUCOSE-METHANOL-CHOLINE OXIDOREDUCTASE N-TERMINAL DOMAIN-CONTAINING PROTEIN"/>
    <property type="match status" value="1"/>
</dbReference>
<comment type="similarity">
    <text evidence="2 8">Belongs to the GMC oxidoreductase family.</text>
</comment>
<feature type="signal peptide" evidence="9">
    <location>
        <begin position="1"/>
        <end position="18"/>
    </location>
</feature>
<dbReference type="SUPFAM" id="SSF51905">
    <property type="entry name" value="FAD/NAD(P)-binding domain"/>
    <property type="match status" value="1"/>
</dbReference>
<evidence type="ECO:0000256" key="5">
    <source>
        <dbReference type="ARBA" id="ARBA00023002"/>
    </source>
</evidence>
<proteinExistence type="inferred from homology"/>
<evidence type="ECO:0000259" key="10">
    <source>
        <dbReference type="PROSITE" id="PS00623"/>
    </source>
</evidence>
<evidence type="ECO:0000256" key="1">
    <source>
        <dbReference type="ARBA" id="ARBA00001974"/>
    </source>
</evidence>
<feature type="domain" description="Glucose-methanol-choline oxidoreductase N-terminal" evidence="10">
    <location>
        <begin position="97"/>
        <end position="120"/>
    </location>
</feature>
<keyword evidence="9" id="KW-0732">Signal</keyword>
<dbReference type="InterPro" id="IPR036188">
    <property type="entry name" value="FAD/NAD-bd_sf"/>
</dbReference>
<dbReference type="Pfam" id="PF00732">
    <property type="entry name" value="GMC_oxred_N"/>
    <property type="match status" value="1"/>
</dbReference>
<evidence type="ECO:0000256" key="2">
    <source>
        <dbReference type="ARBA" id="ARBA00010790"/>
    </source>
</evidence>
<dbReference type="PANTHER" id="PTHR11552">
    <property type="entry name" value="GLUCOSE-METHANOL-CHOLINE GMC OXIDOREDUCTASE"/>
    <property type="match status" value="1"/>
</dbReference>
<sequence length="633" mass="70583">MIIKRCFVLAAIVASAYAANPDFIVIGGGTTGLALASRLSDVSKLQVMVLEAGESGFNNSNIDLPFGGSAIGSKFDWNYTTEAQADFGLHPISLPRGRVLGGTSALNGLGWDRPHSLEIDAWNNLGNDGWSFDDLLYYMKKSETFHIPSDDILHKYSIDDNDKLNDYAIGHEGPLQATISQNVPDFARRWLPAFQDIGVNANYSPWDGDNSGASINPSSVNYHNFTRSYSASAYYFPLAYRDNLQVESNAQVIKLIVSDSRVTGVTYTKSGEEFTVSAEKEVILSAGAVGTPQILELSGIGRRDILEQNGIDVILELDGVGENFQDHTAISTIWKLKPEFSSNDRLTHDRELYLEELQKFQQGDFTSKLAHVGACLAYVSLDIVFEENEKKSYLKSAQEWVESQSDSVYASLYQEQMKFIETNAIEHLVANSFVSYNDDRKPETNTSYISVEAAVQHPRLTPYSFHVALYTFSRKYHNFRVNVAYRKHSSDHNDHPILSANYFGVESDKILQTQGLKHIRKLMKSPSMQEIIQQEVYPGPSVNNDKDLEEYWKTAIRSEHHLIGTASMMPKELNGVVDSNLKVYGLSNLRIADASIMPLHVSAHIQATLYGIAEKVDLHLDLSNFLADISIDC</sequence>
<dbReference type="InterPro" id="IPR012132">
    <property type="entry name" value="GMC_OxRdtase"/>
</dbReference>
<evidence type="ECO:0000256" key="3">
    <source>
        <dbReference type="ARBA" id="ARBA00022630"/>
    </source>
</evidence>
<keyword evidence="4 7" id="KW-0274">FAD</keyword>
<feature type="active site" description="Proton donor" evidence="6">
    <location>
        <position position="561"/>
    </location>
</feature>
<feature type="active site" description="Proton acceptor" evidence="6">
    <location>
        <position position="604"/>
    </location>
</feature>
<dbReference type="SUPFAM" id="SSF54373">
    <property type="entry name" value="FAD-linked reductases, C-terminal domain"/>
    <property type="match status" value="1"/>
</dbReference>
<dbReference type="GO" id="GO:0050660">
    <property type="term" value="F:flavin adenine dinucleotide binding"/>
    <property type="evidence" value="ECO:0007669"/>
    <property type="project" value="InterPro"/>
</dbReference>
<name>A0A4T0L6G2_WALIC</name>
<feature type="binding site" evidence="7">
    <location>
        <position position="103"/>
    </location>
    <ligand>
        <name>FAD</name>
        <dbReference type="ChEBI" id="CHEBI:57692"/>
    </ligand>
</feature>
<dbReference type="PROSITE" id="PS00623">
    <property type="entry name" value="GMC_OXRED_1"/>
    <property type="match status" value="1"/>
</dbReference>
<evidence type="ECO:0000256" key="6">
    <source>
        <dbReference type="PIRSR" id="PIRSR000137-1"/>
    </source>
</evidence>
<dbReference type="OrthoDB" id="269227at2759"/>
<gene>
    <name evidence="12" type="ORF">E3P90_02831</name>
</gene>
<dbReference type="Proteomes" id="UP000306954">
    <property type="component" value="Unassembled WGS sequence"/>
</dbReference>
<dbReference type="Pfam" id="PF05199">
    <property type="entry name" value="GMC_oxred_C"/>
    <property type="match status" value="1"/>
</dbReference>
<dbReference type="InterPro" id="IPR000172">
    <property type="entry name" value="GMC_OxRdtase_N"/>
</dbReference>
<dbReference type="PIRSF" id="PIRSF000137">
    <property type="entry name" value="Alcohol_oxidase"/>
    <property type="match status" value="1"/>
</dbReference>
<evidence type="ECO:0000259" key="11">
    <source>
        <dbReference type="PROSITE" id="PS00624"/>
    </source>
</evidence>
<dbReference type="Gene3D" id="3.50.50.60">
    <property type="entry name" value="FAD/NAD(P)-binding domain"/>
    <property type="match status" value="1"/>
</dbReference>
<feature type="binding site" evidence="7">
    <location>
        <position position="99"/>
    </location>
    <ligand>
        <name>FAD</name>
        <dbReference type="ChEBI" id="CHEBI:57692"/>
    </ligand>
</feature>
<evidence type="ECO:0000313" key="12">
    <source>
        <dbReference type="EMBL" id="TIB10548.1"/>
    </source>
</evidence>
<protein>
    <recommendedName>
        <fullName evidence="10 11">Glucose-methanol-choline oxidoreductase N-terminal domain-containing protein</fullName>
    </recommendedName>
</protein>
<dbReference type="EMBL" id="SPOF01000030">
    <property type="protein sequence ID" value="TIB10548.1"/>
    <property type="molecule type" value="Genomic_DNA"/>
</dbReference>
<evidence type="ECO:0000313" key="13">
    <source>
        <dbReference type="Proteomes" id="UP000306954"/>
    </source>
</evidence>
<feature type="chain" id="PRO_5030101571" description="Glucose-methanol-choline oxidoreductase N-terminal domain-containing protein" evidence="9">
    <location>
        <begin position="19"/>
        <end position="633"/>
    </location>
</feature>
<keyword evidence="3 8" id="KW-0285">Flavoprotein</keyword>
<comment type="caution">
    <text evidence="12">The sequence shown here is derived from an EMBL/GenBank/DDBJ whole genome shotgun (WGS) entry which is preliminary data.</text>
</comment>
<evidence type="ECO:0000256" key="4">
    <source>
        <dbReference type="ARBA" id="ARBA00022827"/>
    </source>
</evidence>
<dbReference type="PROSITE" id="PS00624">
    <property type="entry name" value="GMC_OXRED_2"/>
    <property type="match status" value="1"/>
</dbReference>
<comment type="cofactor">
    <cofactor evidence="1 7">
        <name>FAD</name>
        <dbReference type="ChEBI" id="CHEBI:57692"/>
    </cofactor>
</comment>
<evidence type="ECO:0000256" key="8">
    <source>
        <dbReference type="RuleBase" id="RU003968"/>
    </source>
</evidence>
<dbReference type="Gene3D" id="3.30.560.10">
    <property type="entry name" value="Glucose Oxidase, domain 3"/>
    <property type="match status" value="1"/>
</dbReference>
<feature type="binding site" evidence="7">
    <location>
        <begin position="30"/>
        <end position="31"/>
    </location>
    <ligand>
        <name>FAD</name>
        <dbReference type="ChEBI" id="CHEBI:57692"/>
    </ligand>
</feature>
<feature type="domain" description="Glucose-methanol-choline oxidoreductase N-terminal" evidence="11">
    <location>
        <begin position="287"/>
        <end position="301"/>
    </location>
</feature>
<feature type="binding site" evidence="7">
    <location>
        <position position="252"/>
    </location>
    <ligand>
        <name>FAD</name>
        <dbReference type="ChEBI" id="CHEBI:57692"/>
    </ligand>
</feature>
<keyword evidence="5" id="KW-0560">Oxidoreductase</keyword>
<dbReference type="AlphaFoldDB" id="A0A4T0L6G2"/>
<evidence type="ECO:0000256" key="9">
    <source>
        <dbReference type="SAM" id="SignalP"/>
    </source>
</evidence>